<accession>A7N806</accession>
<dbReference type="Pfam" id="PF00496">
    <property type="entry name" value="SBP_bac_5"/>
    <property type="match status" value="1"/>
</dbReference>
<evidence type="ECO:0000256" key="1">
    <source>
        <dbReference type="ARBA" id="ARBA00004196"/>
    </source>
</evidence>
<dbReference type="GO" id="GO:1904680">
    <property type="term" value="F:peptide transmembrane transporter activity"/>
    <property type="evidence" value="ECO:0007669"/>
    <property type="project" value="TreeGrafter"/>
</dbReference>
<dbReference type="Proteomes" id="UP000008152">
    <property type="component" value="Chromosome II"/>
</dbReference>
<dbReference type="InterPro" id="IPR030678">
    <property type="entry name" value="Peptide/Ni-bd"/>
</dbReference>
<proteinExistence type="inferred from homology"/>
<dbReference type="Gene3D" id="3.90.76.10">
    <property type="entry name" value="Dipeptide-binding Protein, Domain 1"/>
    <property type="match status" value="1"/>
</dbReference>
<organism evidence="6 7">
    <name type="scientific">Vibrio campbellii (strain ATCC BAA-1116)</name>
    <dbReference type="NCBI Taxonomy" id="2902295"/>
    <lineage>
        <taxon>Bacteria</taxon>
        <taxon>Pseudomonadati</taxon>
        <taxon>Pseudomonadota</taxon>
        <taxon>Gammaproteobacteria</taxon>
        <taxon>Vibrionales</taxon>
        <taxon>Vibrionaceae</taxon>
        <taxon>Vibrio</taxon>
    </lineage>
</organism>
<dbReference type="CDD" id="cd08504">
    <property type="entry name" value="PBP2_OppA"/>
    <property type="match status" value="1"/>
</dbReference>
<dbReference type="PIRSF" id="PIRSF002741">
    <property type="entry name" value="MppA"/>
    <property type="match status" value="1"/>
</dbReference>
<evidence type="ECO:0000259" key="5">
    <source>
        <dbReference type="Pfam" id="PF00496"/>
    </source>
</evidence>
<dbReference type="InterPro" id="IPR023765">
    <property type="entry name" value="SBP_5_CS"/>
</dbReference>
<evidence type="ECO:0000256" key="4">
    <source>
        <dbReference type="ARBA" id="ARBA00022729"/>
    </source>
</evidence>
<dbReference type="InterPro" id="IPR039424">
    <property type="entry name" value="SBP_5"/>
</dbReference>
<dbReference type="AlphaFoldDB" id="A7N806"/>
<evidence type="ECO:0000313" key="7">
    <source>
        <dbReference type="Proteomes" id="UP000008152"/>
    </source>
</evidence>
<dbReference type="PANTHER" id="PTHR30290:SF10">
    <property type="entry name" value="PERIPLASMIC OLIGOPEPTIDE-BINDING PROTEIN-RELATED"/>
    <property type="match status" value="1"/>
</dbReference>
<gene>
    <name evidence="6" type="ordered locus">VIBHAR_07058</name>
</gene>
<protein>
    <recommendedName>
        <fullName evidence="5">Solute-binding protein family 5 domain-containing protein</fullName>
    </recommendedName>
</protein>
<dbReference type="InterPro" id="IPR000914">
    <property type="entry name" value="SBP_5_dom"/>
</dbReference>
<dbReference type="SUPFAM" id="SSF53850">
    <property type="entry name" value="Periplasmic binding protein-like II"/>
    <property type="match status" value="1"/>
</dbReference>
<dbReference type="PROSITE" id="PS01040">
    <property type="entry name" value="SBP_BACTERIAL_5"/>
    <property type="match status" value="1"/>
</dbReference>
<feature type="domain" description="Solute-binding protein family 5" evidence="5">
    <location>
        <begin position="99"/>
        <end position="479"/>
    </location>
</feature>
<keyword evidence="3" id="KW-0813">Transport</keyword>
<reference evidence="6 7" key="1">
    <citation type="submission" date="2007-08" db="EMBL/GenBank/DDBJ databases">
        <authorList>
            <consortium name="The Vibrio harveyi Genome Sequencing Project"/>
            <person name="Bassler B."/>
            <person name="Clifton S.W."/>
            <person name="Fulton L."/>
            <person name="Delehaunty K."/>
            <person name="Fronick C."/>
            <person name="Harrison M."/>
            <person name="Markivic C."/>
            <person name="Fulton R."/>
            <person name="Tin-Wollam A.-M."/>
            <person name="Shah N."/>
            <person name="Pepin K."/>
            <person name="Nash W."/>
            <person name="Thiruvilangam P."/>
            <person name="Bhonagiri V."/>
            <person name="Waters C."/>
            <person name="Tu K.C."/>
            <person name="Irgon J."/>
            <person name="Wilson R.K."/>
        </authorList>
    </citation>
    <scope>NUCLEOTIDE SEQUENCE [LARGE SCALE GENOMIC DNA]</scope>
    <source>
        <strain evidence="7">ATCC BAA-1116 / BB120</strain>
    </source>
</reference>
<dbReference type="KEGG" id="vha:VIBHAR_07058"/>
<dbReference type="GO" id="GO:0030288">
    <property type="term" value="C:outer membrane-bounded periplasmic space"/>
    <property type="evidence" value="ECO:0007669"/>
    <property type="project" value="TreeGrafter"/>
</dbReference>
<dbReference type="FunFam" id="3.90.76.10:FF:000001">
    <property type="entry name" value="Oligopeptide ABC transporter substrate-binding protein"/>
    <property type="match status" value="1"/>
</dbReference>
<evidence type="ECO:0000256" key="3">
    <source>
        <dbReference type="ARBA" id="ARBA00022448"/>
    </source>
</evidence>
<evidence type="ECO:0000256" key="2">
    <source>
        <dbReference type="ARBA" id="ARBA00005695"/>
    </source>
</evidence>
<dbReference type="GO" id="GO:0043190">
    <property type="term" value="C:ATP-binding cassette (ABC) transporter complex"/>
    <property type="evidence" value="ECO:0007669"/>
    <property type="project" value="InterPro"/>
</dbReference>
<keyword evidence="4" id="KW-0732">Signal</keyword>
<sequence>MMNSGTCFKRRVRRTKNDMDFKKHSTALLVSSLFTPFLSASALADSLPDGVQLAPEQHLVRANDAEAATLDPAKAEGLPEMHVIRDLFEGLVIQDRDGNIVPGVAESWQTEDNQTFVFQLRKDAKWSNGDPVTADDFVYSLRRAVDPKTASPNVWYLKLTKIKNIADVAEGKKPLDALGITAVDKHTLRFELDSKVPYFVAMTGHTSMMPVHKATVENSEKPWSDPQQFVGNGVFVLDKWVVNERIELKKSPNYWDSADTHLTEVTYIPFENQNASINRYAVGEVDITSDVPTHMAQKLKKDYEQAYTAVPLLCTYYYAFNTTRPPFDDERVRKAVSYSMMRDVITNGVTQVGNLPAYTFAHQYTAGFDATQPEYSTWTQKQRDEKARELLKEAGYGDGKALDFKLLYNTSESNKAIAVAIASMLKNNLGAKVELENQEWKSYLVARKQGDFDVMRASWCGDYNEASTFLSLLRSGSSGNFARYSSEAYDKAMNSALAATDEKARQGFYDQAEQLLAADMPIAPIYYYMQARLVRPTVGGFAKNNVEGRIYSKDLYIKK</sequence>
<comment type="subcellular location">
    <subcellularLocation>
        <location evidence="1">Cell envelope</location>
    </subcellularLocation>
</comment>
<comment type="similarity">
    <text evidence="2">Belongs to the bacterial solute-binding protein 5 family.</text>
</comment>
<dbReference type="PATRIC" id="fig|338187.36.peg.5882"/>
<dbReference type="Gene3D" id="3.10.105.10">
    <property type="entry name" value="Dipeptide-binding Protein, Domain 3"/>
    <property type="match status" value="1"/>
</dbReference>
<dbReference type="EMBL" id="CP000790">
    <property type="protein sequence ID" value="ABU74931.1"/>
    <property type="molecule type" value="Genomic_DNA"/>
</dbReference>
<dbReference type="PANTHER" id="PTHR30290">
    <property type="entry name" value="PERIPLASMIC BINDING COMPONENT OF ABC TRANSPORTER"/>
    <property type="match status" value="1"/>
</dbReference>
<dbReference type="FunFam" id="3.10.105.10:FF:000001">
    <property type="entry name" value="Oligopeptide ABC transporter, oligopeptide-binding protein"/>
    <property type="match status" value="1"/>
</dbReference>
<dbReference type="GO" id="GO:0015833">
    <property type="term" value="P:peptide transport"/>
    <property type="evidence" value="ECO:0007669"/>
    <property type="project" value="TreeGrafter"/>
</dbReference>
<dbReference type="Gene3D" id="3.40.190.10">
    <property type="entry name" value="Periplasmic binding protein-like II"/>
    <property type="match status" value="1"/>
</dbReference>
<name>A7N806_VIBC1</name>
<evidence type="ECO:0000313" key="6">
    <source>
        <dbReference type="EMBL" id="ABU74931.1"/>
    </source>
</evidence>